<dbReference type="Proteomes" id="UP000814385">
    <property type="component" value="Unassembled WGS sequence"/>
</dbReference>
<feature type="compositionally biased region" description="Low complexity" evidence="1">
    <location>
        <begin position="490"/>
        <end position="505"/>
    </location>
</feature>
<keyword evidence="4" id="KW-1185">Reference proteome</keyword>
<feature type="compositionally biased region" description="Acidic residues" evidence="1">
    <location>
        <begin position="623"/>
        <end position="633"/>
    </location>
</feature>
<dbReference type="EMBL" id="JABFUC010000001">
    <property type="protein sequence ID" value="MCG6656249.1"/>
    <property type="molecule type" value="Genomic_DNA"/>
</dbReference>
<dbReference type="CDD" id="cd17470">
    <property type="entry name" value="T3SS_Flik_C"/>
    <property type="match status" value="1"/>
</dbReference>
<dbReference type="Gene3D" id="3.30.750.140">
    <property type="match status" value="1"/>
</dbReference>
<feature type="region of interest" description="Disordered" evidence="1">
    <location>
        <begin position="371"/>
        <end position="421"/>
    </location>
</feature>
<accession>A0ABS9P4C3</accession>
<dbReference type="InterPro" id="IPR021136">
    <property type="entry name" value="Flagellar_hook_control-like_C"/>
</dbReference>
<dbReference type="PANTHER" id="PTHR37533:SF2">
    <property type="entry name" value="FLAGELLAR HOOK-LENGTH CONTROL PROTEIN"/>
    <property type="match status" value="1"/>
</dbReference>
<feature type="region of interest" description="Disordered" evidence="1">
    <location>
        <begin position="455"/>
        <end position="513"/>
    </location>
</feature>
<feature type="region of interest" description="Disordered" evidence="1">
    <location>
        <begin position="335"/>
        <end position="356"/>
    </location>
</feature>
<gene>
    <name evidence="3" type="ORF">HOP52_00445</name>
</gene>
<feature type="region of interest" description="Disordered" evidence="1">
    <location>
        <begin position="59"/>
        <end position="87"/>
    </location>
</feature>
<feature type="compositionally biased region" description="Polar residues" evidence="1">
    <location>
        <begin position="382"/>
        <end position="403"/>
    </location>
</feature>
<protein>
    <recommendedName>
        <fullName evidence="2">Flagellar hook-length control protein-like C-terminal domain-containing protein</fullName>
    </recommendedName>
</protein>
<name>A0ABS9P4C3_9GAMM</name>
<evidence type="ECO:0000256" key="1">
    <source>
        <dbReference type="SAM" id="MobiDB-lite"/>
    </source>
</evidence>
<evidence type="ECO:0000259" key="2">
    <source>
        <dbReference type="Pfam" id="PF02120"/>
    </source>
</evidence>
<evidence type="ECO:0000313" key="3">
    <source>
        <dbReference type="EMBL" id="MCG6656249.1"/>
    </source>
</evidence>
<feature type="region of interest" description="Disordered" evidence="1">
    <location>
        <begin position="593"/>
        <end position="641"/>
    </location>
</feature>
<proteinExistence type="predicted"/>
<dbReference type="InterPro" id="IPR038610">
    <property type="entry name" value="FliK-like_C_sf"/>
</dbReference>
<feature type="compositionally biased region" description="Gly residues" evidence="1">
    <location>
        <begin position="612"/>
        <end position="622"/>
    </location>
</feature>
<dbReference type="RefSeq" id="WP_238974846.1">
    <property type="nucleotide sequence ID" value="NZ_JABFUC010000001.1"/>
</dbReference>
<organism evidence="3 4">
    <name type="scientific">Billgrantia campisalis</name>
    <dbReference type="NCBI Taxonomy" id="74661"/>
    <lineage>
        <taxon>Bacteria</taxon>
        <taxon>Pseudomonadati</taxon>
        <taxon>Pseudomonadota</taxon>
        <taxon>Gammaproteobacteria</taxon>
        <taxon>Oceanospirillales</taxon>
        <taxon>Halomonadaceae</taxon>
        <taxon>Billgrantia</taxon>
    </lineage>
</organism>
<dbReference type="PANTHER" id="PTHR37533">
    <property type="entry name" value="FLAGELLAR HOOK-LENGTH CONTROL PROTEIN"/>
    <property type="match status" value="1"/>
</dbReference>
<dbReference type="InterPro" id="IPR052563">
    <property type="entry name" value="FliK"/>
</dbReference>
<reference evidence="3 4" key="1">
    <citation type="submission" date="2020-05" db="EMBL/GenBank/DDBJ databases">
        <title>Comparative genomic analysis of denitrifying bacteria from Halomonas genus.</title>
        <authorList>
            <person name="Wang L."/>
            <person name="Shao Z."/>
        </authorList>
    </citation>
    <scope>NUCLEOTIDE SEQUENCE [LARGE SCALE GENOMIC DNA]</scope>
    <source>
        <strain evidence="3 4">A4</strain>
    </source>
</reference>
<feature type="compositionally biased region" description="Low complexity" evidence="1">
    <location>
        <begin position="72"/>
        <end position="83"/>
    </location>
</feature>
<comment type="caution">
    <text evidence="3">The sequence shown here is derived from an EMBL/GenBank/DDBJ whole genome shotgun (WGS) entry which is preliminary data.</text>
</comment>
<sequence>MRWRPGDCFVSVPTRAVREPNREIVMDVKMMLASLAGQPTTSQSTPGGRATASQFSLSLASAAGQPATPKGSSATSNPNAASPRPGGQAIQDALLQRLAWHASQQDLAELELPDGLQNDTGAAALEAVPLEALLERVDWHDALDGLAELELPDDLDTARVDPHLLEAIVERMAEQGSPQAMAQTDLNLPDDRNTVAFEAIPLDAILERMARQDSPEAVTQTDLPDDRITAAVEALPLEAILERIAQQGSPEAAAKPEELDAAWGDPHLLEAMVERMAQQGSPEAAAQTDLPDDRNTVATEALTLDAILERMALIQGLQESPRPLSLDEKLALSGLPADQRVTTEPSDSTDSRADDNAWQDMPEAQALMTAPGSPATLEGARETTSPSLQESTRPAPPSTQWENPRSEAMRHQGQGASSSVANADTATRQGFMSQLDARGDNPIRSLEASAAATAQVAASTPANPSAEASRSAAGTPESVPLAALSQGNSGTTAATAPQPGPAQATLSPPLQSQAWPSQLGQQLVQFARLGGEQRIEMQLHPAELGPLSVTLKMTEQGAQAQFLSAHAQVRQAIEQAIPQLREALAEQGIELSDTSVGEQRQQDTQAFADTNGQGGQPRGSGGDSDDALADTDGLDPQAVETGISLDGRVNLYA</sequence>
<feature type="compositionally biased region" description="Polar residues" evidence="1">
    <location>
        <begin position="593"/>
        <end position="611"/>
    </location>
</feature>
<dbReference type="Pfam" id="PF02120">
    <property type="entry name" value="Flg_hook"/>
    <property type="match status" value="1"/>
</dbReference>
<feature type="domain" description="Flagellar hook-length control protein-like C-terminal" evidence="2">
    <location>
        <begin position="530"/>
        <end position="604"/>
    </location>
</feature>
<evidence type="ECO:0000313" key="4">
    <source>
        <dbReference type="Proteomes" id="UP000814385"/>
    </source>
</evidence>